<dbReference type="NCBIfam" id="TIGR04056">
    <property type="entry name" value="OMP_RagA_SusC"/>
    <property type="match status" value="1"/>
</dbReference>
<evidence type="ECO:0000256" key="1">
    <source>
        <dbReference type="ARBA" id="ARBA00004571"/>
    </source>
</evidence>
<evidence type="ECO:0000256" key="6">
    <source>
        <dbReference type="ARBA" id="ARBA00023237"/>
    </source>
</evidence>
<evidence type="ECO:0000256" key="4">
    <source>
        <dbReference type="ARBA" id="ARBA00022692"/>
    </source>
</evidence>
<keyword evidence="12" id="KW-1185">Reference proteome</keyword>
<keyword evidence="4 7" id="KW-0812">Transmembrane</keyword>
<dbReference type="EMBL" id="CP007128">
    <property type="protein sequence ID" value="AHG89280.1"/>
    <property type="molecule type" value="Genomic_DNA"/>
</dbReference>
<evidence type="ECO:0000256" key="7">
    <source>
        <dbReference type="PROSITE-ProRule" id="PRU01360"/>
    </source>
</evidence>
<evidence type="ECO:0000313" key="12">
    <source>
        <dbReference type="Proteomes" id="UP000019151"/>
    </source>
</evidence>
<dbReference type="Gene3D" id="2.170.130.10">
    <property type="entry name" value="TonB-dependent receptor, plug domain"/>
    <property type="match status" value="1"/>
</dbReference>
<feature type="domain" description="TonB-dependent receptor plug" evidence="10">
    <location>
        <begin position="132"/>
        <end position="242"/>
    </location>
</feature>
<dbReference type="InterPro" id="IPR039426">
    <property type="entry name" value="TonB-dep_rcpt-like"/>
</dbReference>
<gene>
    <name evidence="11" type="ORF">J421_1743</name>
</gene>
<feature type="signal peptide" evidence="9">
    <location>
        <begin position="1"/>
        <end position="27"/>
    </location>
</feature>
<keyword evidence="2 7" id="KW-0813">Transport</keyword>
<comment type="subcellular location">
    <subcellularLocation>
        <location evidence="1 7">Cell outer membrane</location>
        <topology evidence="1 7">Multi-pass membrane protein</topology>
    </subcellularLocation>
</comment>
<dbReference type="Gene3D" id="2.40.170.20">
    <property type="entry name" value="TonB-dependent receptor, beta-barrel domain"/>
    <property type="match status" value="1"/>
</dbReference>
<dbReference type="eggNOG" id="COG4206">
    <property type="taxonomic scope" value="Bacteria"/>
</dbReference>
<protein>
    <submittedName>
        <fullName evidence="11">TonB-dependent outer membrane protein, SusC/RagA</fullName>
    </submittedName>
</protein>
<accession>W0RG30</accession>
<keyword evidence="3 7" id="KW-1134">Transmembrane beta strand</keyword>
<dbReference type="InterPro" id="IPR012910">
    <property type="entry name" value="Plug_dom"/>
</dbReference>
<dbReference type="AlphaFoldDB" id="W0RG30"/>
<evidence type="ECO:0000256" key="5">
    <source>
        <dbReference type="ARBA" id="ARBA00023136"/>
    </source>
</evidence>
<dbReference type="HOGENOM" id="CLU_004317_0_1_0"/>
<dbReference type="InterPro" id="IPR023996">
    <property type="entry name" value="TonB-dep_OMP_SusC/RagA"/>
</dbReference>
<dbReference type="PROSITE" id="PS52016">
    <property type="entry name" value="TONB_DEPENDENT_REC_3"/>
    <property type="match status" value="1"/>
</dbReference>
<dbReference type="InterPro" id="IPR036942">
    <property type="entry name" value="Beta-barrel_TonB_sf"/>
</dbReference>
<dbReference type="NCBIfam" id="TIGR04057">
    <property type="entry name" value="SusC_RagA_signa"/>
    <property type="match status" value="1"/>
</dbReference>
<keyword evidence="5 7" id="KW-0472">Membrane</keyword>
<keyword evidence="9" id="KW-0732">Signal</keyword>
<dbReference type="PATRIC" id="fig|861299.3.peg.1771"/>
<dbReference type="SUPFAM" id="SSF49464">
    <property type="entry name" value="Carboxypeptidase regulatory domain-like"/>
    <property type="match status" value="1"/>
</dbReference>
<dbReference type="Proteomes" id="UP000019151">
    <property type="component" value="Chromosome"/>
</dbReference>
<keyword evidence="6 7" id="KW-0998">Cell outer membrane</keyword>
<sequence length="1138" mass="123116">MRFLRTHSTFWLAGVLVALGSAGRAAAQAPATINGRVTSDAGVPLPGANVIITELNISVGTNAQGGFTIQIPGARVNGQTVQLRVRSVGFQPTSRPVVVRSGTQTMNFELKTDVLRLSEVVVTGVAEGTERAKVPFSVGRVTAADLPVPALDPMKALAGKVAGLRVANTGSGRPGTEPEIQLRGPTSINATGRSNGPLIIVDGAIMNVGSLSELGGLDIESVEVVKGAAGASLYGTRAANGVITITTKRGSSAGQGIRFGVRSEYGFSDLNSISYGMPLNHQLQLDETGTRFCVAGSQNVAPCSRTVDWMKEIMRINNVNADTTRTPVSLQWNALTVGGGELTNVFQSQIWPGRYFNPLAQALQRNPITLNQVDATGTLGAVRFYVSGSYQDEKGAIRGLDGAQQRRARVNVDYDIRPDLNVSVSTLYDNGATDNRNGGADGGSIFGQILRGIAIGTDMQARDTLGRLLVRSGGANLRSPTGNGGATVLYDTENRISDQTSDRYLGSITSRYTPAEWVTVEGTYAYDSRSRVQRAYRIKGYRTTSISAANNAGNLSFDNRYDRSMNGSLTATLRKQLRSDLFGKLTFRGLFDDYLLRTNGLSAEQFVVSGIYRADNATANKDINSSREQVKNVGWVTGASLDFKDRYTVDGYFRYDGSSLFGSGNRWAPYGRISGVWQFSKEPFWHIGLIDDARVRASYGTAGTPPRFSAQYETYNIAATGPSLGQAGNSKLRPEVTAETEVGLDFTLLHKVGLELTHARGTTKNQILPVNAPAALGFATQWQNAGTLQNITWELVANLPVIQKKEFNWSMRGSWDRTRTYITELFVPDFVMDAGTSQGTASLFHVTANRAKSNGFPQNRLGNIWGRKFYRTCGDLPQSVQGQCGDGKPFQRNDQGYIVWVGQGNTWRDGITKNLWSTYLPKDQSPWNWPLYFGHPIVDRPLKGEPNEGVGINQVIGNALPDFRLQFSNTVQWKRLTLYGLVDGTFGHDVNNQGEAWGLLDLSSSEFDQANKTVETAKPVGYSWRAGYTDGAGTGGFYDQLGPNNYNVEDASFAKLREVSLTYHLGKVRGVGDWTFGVIGRNLLTLTGYSGLDPEVGATSANNGGSGTNGSGSGLINQVDAFNFPTLRSFTFTVSTRF</sequence>
<dbReference type="InterPro" id="IPR037066">
    <property type="entry name" value="Plug_dom_sf"/>
</dbReference>
<dbReference type="InParanoid" id="W0RG30"/>
<dbReference type="KEGG" id="gba:J421_1743"/>
<dbReference type="InterPro" id="IPR023997">
    <property type="entry name" value="TonB-dep_OMP_SusC/RagA_CS"/>
</dbReference>
<feature type="chain" id="PRO_5004794111" evidence="9">
    <location>
        <begin position="28"/>
        <end position="1138"/>
    </location>
</feature>
<evidence type="ECO:0000256" key="2">
    <source>
        <dbReference type="ARBA" id="ARBA00022448"/>
    </source>
</evidence>
<dbReference type="SUPFAM" id="SSF56935">
    <property type="entry name" value="Porins"/>
    <property type="match status" value="1"/>
</dbReference>
<evidence type="ECO:0000256" key="8">
    <source>
        <dbReference type="SAM" id="MobiDB-lite"/>
    </source>
</evidence>
<dbReference type="OrthoDB" id="9768177at2"/>
<dbReference type="Pfam" id="PF13715">
    <property type="entry name" value="CarbopepD_reg_2"/>
    <property type="match status" value="1"/>
</dbReference>
<dbReference type="STRING" id="861299.J421_1743"/>
<evidence type="ECO:0000256" key="9">
    <source>
        <dbReference type="SAM" id="SignalP"/>
    </source>
</evidence>
<evidence type="ECO:0000256" key="3">
    <source>
        <dbReference type="ARBA" id="ARBA00022452"/>
    </source>
</evidence>
<dbReference type="Pfam" id="PF07715">
    <property type="entry name" value="Plug"/>
    <property type="match status" value="1"/>
</dbReference>
<reference evidence="11 12" key="1">
    <citation type="journal article" date="2014" name="Genome Announc.">
        <title>Genome Sequence and Methylome of Soil Bacterium Gemmatirosa kalamazoonensis KBS708T, a Member of the Rarely Cultivated Gemmatimonadetes Phylum.</title>
        <authorList>
            <person name="Debruyn J.M."/>
            <person name="Radosevich M."/>
            <person name="Wommack K.E."/>
            <person name="Polson S.W."/>
            <person name="Hauser L.J."/>
            <person name="Fawaz M.N."/>
            <person name="Korlach J."/>
            <person name="Tsai Y.C."/>
        </authorList>
    </citation>
    <scope>NUCLEOTIDE SEQUENCE [LARGE SCALE GENOMIC DNA]</scope>
    <source>
        <strain evidence="11 12">KBS708</strain>
    </source>
</reference>
<name>W0RG30_9BACT</name>
<proteinExistence type="inferred from homology"/>
<dbReference type="RefSeq" id="WP_104022418.1">
    <property type="nucleotide sequence ID" value="NZ_CP007128.1"/>
</dbReference>
<feature type="region of interest" description="Disordered" evidence="8">
    <location>
        <begin position="168"/>
        <end position="188"/>
    </location>
</feature>
<dbReference type="Gene3D" id="2.60.40.1120">
    <property type="entry name" value="Carboxypeptidase-like, regulatory domain"/>
    <property type="match status" value="1"/>
</dbReference>
<evidence type="ECO:0000259" key="10">
    <source>
        <dbReference type="Pfam" id="PF07715"/>
    </source>
</evidence>
<evidence type="ECO:0000313" key="11">
    <source>
        <dbReference type="EMBL" id="AHG89280.1"/>
    </source>
</evidence>
<dbReference type="InterPro" id="IPR008969">
    <property type="entry name" value="CarboxyPept-like_regulatory"/>
</dbReference>
<comment type="similarity">
    <text evidence="7">Belongs to the TonB-dependent receptor family.</text>
</comment>
<dbReference type="GO" id="GO:0009279">
    <property type="term" value="C:cell outer membrane"/>
    <property type="evidence" value="ECO:0007669"/>
    <property type="project" value="UniProtKB-SubCell"/>
</dbReference>
<organism evidence="11 12">
    <name type="scientific">Gemmatirosa kalamazoonensis</name>
    <dbReference type="NCBI Taxonomy" id="861299"/>
    <lineage>
        <taxon>Bacteria</taxon>
        <taxon>Pseudomonadati</taxon>
        <taxon>Gemmatimonadota</taxon>
        <taxon>Gemmatimonadia</taxon>
        <taxon>Gemmatimonadales</taxon>
        <taxon>Gemmatimonadaceae</taxon>
        <taxon>Gemmatirosa</taxon>
    </lineage>
</organism>